<dbReference type="Proteomes" id="UP000245469">
    <property type="component" value="Unassembled WGS sequence"/>
</dbReference>
<accession>A0A315ZR22</accession>
<feature type="region of interest" description="Disordered" evidence="1">
    <location>
        <begin position="1"/>
        <end position="87"/>
    </location>
</feature>
<proteinExistence type="predicted"/>
<dbReference type="AlphaFoldDB" id="A0A315ZR22"/>
<sequence>WSVAVNRTGPPGPPGPDGRPTPPAPAAGDGVVWTAPTGHTYRVDPQVLLDPADTPPGTFSGDFSGAFSGAPAGARADAGPPGSWADPAGDSGGVSAAERLVGGLPVWAHRLLADVLPAWVGWPPDGTPAAADPSQSQSQVQWSPEWARAVFTDVPPDPLPDPDDDLGDPADLHDDRGGFEGPDDEGEEPCLFDDLPGA</sequence>
<keyword evidence="3" id="KW-1185">Reference proteome</keyword>
<feature type="compositionally biased region" description="Pro residues" evidence="1">
    <location>
        <begin position="10"/>
        <end position="25"/>
    </location>
</feature>
<gene>
    <name evidence="2" type="ORF">BXY45_13350</name>
</gene>
<protein>
    <submittedName>
        <fullName evidence="2">Uncharacterized protein</fullName>
    </submittedName>
</protein>
<evidence type="ECO:0000313" key="2">
    <source>
        <dbReference type="EMBL" id="PWJ48025.1"/>
    </source>
</evidence>
<feature type="compositionally biased region" description="Acidic residues" evidence="1">
    <location>
        <begin position="181"/>
        <end position="191"/>
    </location>
</feature>
<feature type="region of interest" description="Disordered" evidence="1">
    <location>
        <begin position="126"/>
        <end position="198"/>
    </location>
</feature>
<evidence type="ECO:0000313" key="3">
    <source>
        <dbReference type="Proteomes" id="UP000245469"/>
    </source>
</evidence>
<feature type="non-terminal residue" evidence="2">
    <location>
        <position position="1"/>
    </location>
</feature>
<comment type="caution">
    <text evidence="2">The sequence shown here is derived from an EMBL/GenBank/DDBJ whole genome shotgun (WGS) entry which is preliminary data.</text>
</comment>
<name>A0A315ZR22_9ACTN</name>
<evidence type="ECO:0000256" key="1">
    <source>
        <dbReference type="SAM" id="MobiDB-lite"/>
    </source>
</evidence>
<feature type="compositionally biased region" description="Low complexity" evidence="1">
    <location>
        <begin position="59"/>
        <end position="83"/>
    </location>
</feature>
<reference evidence="2 3" key="1">
    <citation type="submission" date="2018-03" db="EMBL/GenBank/DDBJ databases">
        <title>Genomic Encyclopedia of Archaeal and Bacterial Type Strains, Phase II (KMG-II): from individual species to whole genera.</title>
        <authorList>
            <person name="Goeker M."/>
        </authorList>
    </citation>
    <scope>NUCLEOTIDE SEQUENCE [LARGE SCALE GENOMIC DNA]</scope>
    <source>
        <strain evidence="2 3">DSM 44889</strain>
    </source>
</reference>
<feature type="compositionally biased region" description="Low complexity" evidence="1">
    <location>
        <begin position="134"/>
        <end position="143"/>
    </location>
</feature>
<organism evidence="2 3">
    <name type="scientific">Quadrisphaera granulorum</name>
    <dbReference type="NCBI Taxonomy" id="317664"/>
    <lineage>
        <taxon>Bacteria</taxon>
        <taxon>Bacillati</taxon>
        <taxon>Actinomycetota</taxon>
        <taxon>Actinomycetes</taxon>
        <taxon>Kineosporiales</taxon>
        <taxon>Kineosporiaceae</taxon>
        <taxon>Quadrisphaera</taxon>
    </lineage>
</organism>
<dbReference type="EMBL" id="QGDQ01000033">
    <property type="protein sequence ID" value="PWJ48025.1"/>
    <property type="molecule type" value="Genomic_DNA"/>
</dbReference>